<dbReference type="STRING" id="1391627.SAMN05216464_11398"/>
<proteinExistence type="predicted"/>
<evidence type="ECO:0000313" key="2">
    <source>
        <dbReference type="Proteomes" id="UP000199072"/>
    </source>
</evidence>
<dbReference type="OrthoDB" id="9127354at2"/>
<name>A0A1G7INA8_9SPHI</name>
<dbReference type="RefSeq" id="WP_091153228.1">
    <property type="nucleotide sequence ID" value="NZ_FNAI01000013.1"/>
</dbReference>
<sequence length="258" mass="29555">MSVTRFFEERFTANPVNQPQLPFFHSCDAYYLQSILANKKLIPRECKVFNNEKLLYLFYGRPAYKSALTENSSLISRMPVCFIFKPACNMDMKRICAFDSGGYSLYESFMHPGMTVDNFLMTPNITSVHKTVDYFYDNNLGYFTGNPKNQISYDPIEFHIESYYNLLKDSSANKRDDRKASIEIQLNHELELTPDTLAAVILPSNLAGSAMVRRIITDELGAEIISIPNYGVASNGYYALIMEKTKEFFIKQNLIDGH</sequence>
<keyword evidence="2" id="KW-1185">Reference proteome</keyword>
<reference evidence="1 2" key="1">
    <citation type="submission" date="2016-10" db="EMBL/GenBank/DDBJ databases">
        <authorList>
            <person name="de Groot N.N."/>
        </authorList>
    </citation>
    <scope>NUCLEOTIDE SEQUENCE [LARGE SCALE GENOMIC DNA]</scope>
    <source>
        <strain evidence="1 2">47C3B</strain>
    </source>
</reference>
<protein>
    <submittedName>
        <fullName evidence="1">Uncharacterized protein</fullName>
    </submittedName>
</protein>
<dbReference type="EMBL" id="FNAI01000013">
    <property type="protein sequence ID" value="SDF14220.1"/>
    <property type="molecule type" value="Genomic_DNA"/>
</dbReference>
<evidence type="ECO:0000313" key="1">
    <source>
        <dbReference type="EMBL" id="SDF14220.1"/>
    </source>
</evidence>
<gene>
    <name evidence="1" type="ORF">SAMN05216464_11398</name>
</gene>
<accession>A0A1G7INA8</accession>
<dbReference type="AlphaFoldDB" id="A0A1G7INA8"/>
<organism evidence="1 2">
    <name type="scientific">Mucilaginibacter pineti</name>
    <dbReference type="NCBI Taxonomy" id="1391627"/>
    <lineage>
        <taxon>Bacteria</taxon>
        <taxon>Pseudomonadati</taxon>
        <taxon>Bacteroidota</taxon>
        <taxon>Sphingobacteriia</taxon>
        <taxon>Sphingobacteriales</taxon>
        <taxon>Sphingobacteriaceae</taxon>
        <taxon>Mucilaginibacter</taxon>
    </lineage>
</organism>
<dbReference type="Proteomes" id="UP000199072">
    <property type="component" value="Unassembled WGS sequence"/>
</dbReference>